<reference evidence="16" key="2">
    <citation type="submission" date="2025-09" db="UniProtKB">
        <authorList>
            <consortium name="Ensembl"/>
        </authorList>
    </citation>
    <scope>IDENTIFICATION</scope>
</reference>
<evidence type="ECO:0000256" key="14">
    <source>
        <dbReference type="SAM" id="MobiDB-lite"/>
    </source>
</evidence>
<evidence type="ECO:0000313" key="17">
    <source>
        <dbReference type="Proteomes" id="UP000694383"/>
    </source>
</evidence>
<keyword evidence="9" id="KW-0472">Membrane</keyword>
<dbReference type="GO" id="GO:0000981">
    <property type="term" value="F:DNA-binding transcription factor activity, RNA polymerase II-specific"/>
    <property type="evidence" value="ECO:0007669"/>
    <property type="project" value="TreeGrafter"/>
</dbReference>
<keyword evidence="12" id="KW-0539">Nucleus</keyword>
<dbReference type="SUPFAM" id="SSF57959">
    <property type="entry name" value="Leucine zipper domain"/>
    <property type="match status" value="1"/>
</dbReference>
<feature type="domain" description="BZIP" evidence="15">
    <location>
        <begin position="293"/>
        <end position="346"/>
    </location>
</feature>
<dbReference type="PROSITE" id="PS00036">
    <property type="entry name" value="BZIP_BASIC"/>
    <property type="match status" value="1"/>
</dbReference>
<feature type="compositionally biased region" description="Basic residues" evidence="14">
    <location>
        <begin position="650"/>
        <end position="669"/>
    </location>
</feature>
<evidence type="ECO:0000256" key="3">
    <source>
        <dbReference type="ARBA" id="ARBA00009050"/>
    </source>
</evidence>
<dbReference type="Proteomes" id="UP000694383">
    <property type="component" value="Unplaced"/>
</dbReference>
<dbReference type="InterPro" id="IPR046347">
    <property type="entry name" value="bZIP_sf"/>
</dbReference>
<dbReference type="InterPro" id="IPR004827">
    <property type="entry name" value="bZIP"/>
</dbReference>
<keyword evidence="17" id="KW-1185">Reference proteome</keyword>
<dbReference type="PROSITE" id="PS50217">
    <property type="entry name" value="BZIP"/>
    <property type="match status" value="1"/>
</dbReference>
<keyword evidence="8" id="KW-0238">DNA-binding</keyword>
<dbReference type="GeneTree" id="ENSGT00940000160798"/>
<dbReference type="Ensembl" id="ENSOSIT00000022501.1">
    <property type="protein sequence ID" value="ENSOSIP00000021323.1"/>
    <property type="gene ID" value="ENSOSIG00000011260.1"/>
</dbReference>
<evidence type="ECO:0000256" key="7">
    <source>
        <dbReference type="ARBA" id="ARBA00023015"/>
    </source>
</evidence>
<feature type="compositionally biased region" description="Low complexity" evidence="14">
    <location>
        <begin position="670"/>
        <end position="679"/>
    </location>
</feature>
<evidence type="ECO:0000256" key="6">
    <source>
        <dbReference type="ARBA" id="ARBA00022989"/>
    </source>
</evidence>
<feature type="coiled-coil region" evidence="13">
    <location>
        <begin position="311"/>
        <end position="352"/>
    </location>
</feature>
<keyword evidence="13" id="KW-0175">Coiled coil</keyword>
<feature type="region of interest" description="Disordered" evidence="14">
    <location>
        <begin position="413"/>
        <end position="432"/>
    </location>
</feature>
<dbReference type="GO" id="GO:0005789">
    <property type="term" value="C:endoplasmic reticulum membrane"/>
    <property type="evidence" value="ECO:0007669"/>
    <property type="project" value="UniProtKB-SubCell"/>
</dbReference>
<dbReference type="FunFam" id="1.20.5.170:FF:000041">
    <property type="entry name" value="Cyclic AMP-dependent transcription factor ATF-6 beta"/>
    <property type="match status" value="1"/>
</dbReference>
<dbReference type="CDD" id="cd14700">
    <property type="entry name" value="bZIP_ATF6"/>
    <property type="match status" value="1"/>
</dbReference>
<evidence type="ECO:0000256" key="11">
    <source>
        <dbReference type="ARBA" id="ARBA00023230"/>
    </source>
</evidence>
<feature type="region of interest" description="Disordered" evidence="14">
    <location>
        <begin position="632"/>
        <end position="686"/>
    </location>
</feature>
<evidence type="ECO:0000256" key="10">
    <source>
        <dbReference type="ARBA" id="ARBA00023163"/>
    </source>
</evidence>
<keyword evidence="7" id="KW-0805">Transcription regulation</keyword>
<feature type="region of interest" description="Disordered" evidence="14">
    <location>
        <begin position="105"/>
        <end position="136"/>
    </location>
</feature>
<dbReference type="InterPro" id="IPR051882">
    <property type="entry name" value="ATF_bZIP_TF"/>
</dbReference>
<evidence type="ECO:0000256" key="8">
    <source>
        <dbReference type="ARBA" id="ARBA00023125"/>
    </source>
</evidence>
<keyword evidence="6" id="KW-1133">Transmembrane helix</keyword>
<protein>
    <recommendedName>
        <fullName evidence="15">BZIP domain-containing protein</fullName>
    </recommendedName>
</protein>
<accession>A0A8C7Y4P0</accession>
<keyword evidence="4" id="KW-0812">Transmembrane</keyword>
<evidence type="ECO:0000256" key="4">
    <source>
        <dbReference type="ARBA" id="ARBA00022692"/>
    </source>
</evidence>
<sequence length="686" mass="76084">MTTDLLSDLDSRFFADNLLTSEDWDACLYQCESMEEGDDPDFSRGLKYDGAFDNDLVLTLDPDNRTSPWRHLDDNLLAGDASVIKNEMRIAKPLPVEMLFQVKAEPPSPASSLESDRSSPDPQITVKGENPPTPPYMYGDVLSPPVGTMEVTVATTSLPPPQSQVPTVTQASKGVDVAVLPSVLQSSATLKASSILSTKPPIQPRPVCVTTLPVTQAPTAAKTLILQGLPSVDQARPVVLSPPVCLSSAPAIVKMEPVSPSVSQHCSSPAASKSIIQTAALPGNSSGDIDMKVLKRQQRMIKNRESACQSRKKKKEYLQNLEAQLREAQQENERLRKENQALRERLAGKEVSAPFSKKQTNVCPEQKLLFGVMRSAQTLDITDRKLSEALQEDEMSYTGRRLLEIEQQLKAAPQPHVRVEDKAEAEEDGGDERWRRAQVEGYESDQFRNLSSLFGDLKDLGLQDIDGFFASSDCRQFNRSESLRLADELRGWVHRHQIIRKKSGGKTKTAKKANIAQKAQLRKTNFSRYLPIQAHRSIESQLQVLSGPEVTYTDFLDAIDRREDTFYVVSFRRDHLLLPAISHNKTSRPKMSLVMPAMSVNESLYNSSRGYEMMMQVDCEVMDTRIIPIKSSAVPPSLRDPPPPPPSSHHGAHHHHGNNTSLRGRHQHHPAAAATTPRRSLPPADV</sequence>
<evidence type="ECO:0000256" key="1">
    <source>
        <dbReference type="ARBA" id="ARBA00004123"/>
    </source>
</evidence>
<name>A0A8C7Y4P0_9TELE</name>
<dbReference type="PANTHER" id="PTHR46164:SF2">
    <property type="entry name" value="CYCLIC AMP-DEPENDENT TRANSCRIPTION FACTOR ATF-6 BETA"/>
    <property type="match status" value="1"/>
</dbReference>
<evidence type="ECO:0000256" key="5">
    <source>
        <dbReference type="ARBA" id="ARBA00022824"/>
    </source>
</evidence>
<evidence type="ECO:0000313" key="16">
    <source>
        <dbReference type="Ensembl" id="ENSOSIP00000021323.1"/>
    </source>
</evidence>
<evidence type="ECO:0000256" key="2">
    <source>
        <dbReference type="ARBA" id="ARBA00004389"/>
    </source>
</evidence>
<evidence type="ECO:0000256" key="12">
    <source>
        <dbReference type="ARBA" id="ARBA00023242"/>
    </source>
</evidence>
<dbReference type="SMART" id="SM00338">
    <property type="entry name" value="BRLZ"/>
    <property type="match status" value="1"/>
</dbReference>
<dbReference type="Pfam" id="PF00170">
    <property type="entry name" value="bZIP_1"/>
    <property type="match status" value="1"/>
</dbReference>
<evidence type="ECO:0000256" key="9">
    <source>
        <dbReference type="ARBA" id="ARBA00023136"/>
    </source>
</evidence>
<dbReference type="Gene3D" id="1.20.5.170">
    <property type="match status" value="1"/>
</dbReference>
<dbReference type="GO" id="GO:0000978">
    <property type="term" value="F:RNA polymerase II cis-regulatory region sequence-specific DNA binding"/>
    <property type="evidence" value="ECO:0007669"/>
    <property type="project" value="TreeGrafter"/>
</dbReference>
<keyword evidence="5" id="KW-0256">Endoplasmic reticulum</keyword>
<organism evidence="16 17">
    <name type="scientific">Oryzias sinensis</name>
    <name type="common">Chinese medaka</name>
    <dbReference type="NCBI Taxonomy" id="183150"/>
    <lineage>
        <taxon>Eukaryota</taxon>
        <taxon>Metazoa</taxon>
        <taxon>Chordata</taxon>
        <taxon>Craniata</taxon>
        <taxon>Vertebrata</taxon>
        <taxon>Euteleostomi</taxon>
        <taxon>Actinopterygii</taxon>
        <taxon>Neopterygii</taxon>
        <taxon>Teleostei</taxon>
        <taxon>Neoteleostei</taxon>
        <taxon>Acanthomorphata</taxon>
        <taxon>Ovalentaria</taxon>
        <taxon>Atherinomorphae</taxon>
        <taxon>Beloniformes</taxon>
        <taxon>Adrianichthyidae</taxon>
        <taxon>Oryziinae</taxon>
        <taxon>Oryzias</taxon>
    </lineage>
</organism>
<dbReference type="AlphaFoldDB" id="A0A8C7Y4P0"/>
<proteinExistence type="inferred from homology"/>
<dbReference type="GO" id="GO:0030968">
    <property type="term" value="P:endoplasmic reticulum unfolded protein response"/>
    <property type="evidence" value="ECO:0007669"/>
    <property type="project" value="TreeGrafter"/>
</dbReference>
<evidence type="ECO:0000259" key="15">
    <source>
        <dbReference type="PROSITE" id="PS50217"/>
    </source>
</evidence>
<dbReference type="GO" id="GO:0005634">
    <property type="term" value="C:nucleus"/>
    <property type="evidence" value="ECO:0007669"/>
    <property type="project" value="UniProtKB-SubCell"/>
</dbReference>
<keyword evidence="10" id="KW-0804">Transcription</keyword>
<comment type="subcellular location">
    <subcellularLocation>
        <location evidence="2">Endoplasmic reticulum membrane</location>
        <topology evidence="2">Single-pass membrane protein</topology>
    </subcellularLocation>
    <subcellularLocation>
        <location evidence="1">Nucleus</location>
    </subcellularLocation>
</comment>
<feature type="compositionally biased region" description="Pro residues" evidence="14">
    <location>
        <begin position="638"/>
        <end position="647"/>
    </location>
</feature>
<reference evidence="16" key="1">
    <citation type="submission" date="2025-08" db="UniProtKB">
        <authorList>
            <consortium name="Ensembl"/>
        </authorList>
    </citation>
    <scope>IDENTIFICATION</scope>
</reference>
<keyword evidence="11" id="KW-0834">Unfolded protein response</keyword>
<comment type="similarity">
    <text evidence="3">Belongs to the bZIP family. ATF subfamily.</text>
</comment>
<evidence type="ECO:0000256" key="13">
    <source>
        <dbReference type="SAM" id="Coils"/>
    </source>
</evidence>
<dbReference type="PANTHER" id="PTHR46164">
    <property type="entry name" value="ATF6, ISOFORM C"/>
    <property type="match status" value="1"/>
</dbReference>